<reference evidence="1 2" key="1">
    <citation type="submission" date="2016-10" db="EMBL/GenBank/DDBJ databases">
        <authorList>
            <person name="Varghese N."/>
            <person name="Submissions S."/>
        </authorList>
    </citation>
    <scope>NUCLEOTIDE SEQUENCE [LARGE SCALE GENOMIC DNA]</scope>
    <source>
        <strain evidence="1 2">NLAE-zl-C196</strain>
    </source>
</reference>
<protein>
    <submittedName>
        <fullName evidence="1">Uncharacterized protein</fullName>
    </submittedName>
</protein>
<dbReference type="EMBL" id="FOIO01000002">
    <property type="protein sequence ID" value="SET20630.1"/>
    <property type="molecule type" value="Genomic_DNA"/>
</dbReference>
<dbReference type="Proteomes" id="UP000182121">
    <property type="component" value="Unassembled WGS sequence"/>
</dbReference>
<proteinExistence type="predicted"/>
<organism evidence="1 2">
    <name type="scientific">Enterocloster clostridioformis</name>
    <dbReference type="NCBI Taxonomy" id="1531"/>
    <lineage>
        <taxon>Bacteria</taxon>
        <taxon>Bacillati</taxon>
        <taxon>Bacillota</taxon>
        <taxon>Clostridia</taxon>
        <taxon>Lachnospirales</taxon>
        <taxon>Lachnospiraceae</taxon>
        <taxon>Enterocloster</taxon>
    </lineage>
</organism>
<evidence type="ECO:0000313" key="1">
    <source>
        <dbReference type="EMBL" id="SET20630.1"/>
    </source>
</evidence>
<name>A0A1I0CN12_9FIRM</name>
<evidence type="ECO:0000313" key="2">
    <source>
        <dbReference type="Proteomes" id="UP000182121"/>
    </source>
</evidence>
<comment type="caution">
    <text evidence="1">The sequence shown here is derived from an EMBL/GenBank/DDBJ whole genome shotgun (WGS) entry which is preliminary data.</text>
</comment>
<sequence>MILSDQLKEVKRLDQIRMKNEQMVPREELQGKYREPYEKLLNHLSNQNKKAVAYCRQVFGRAIECLERGMGMYNPDELYEMMREYYEPGSGDPFEAGVLKAVYEALEDRDREDDGGYAVSHEISKRGMCGYCGKKEATQLCDMPKHTIAVGIRRSYVKTCDNPMCPDCATRFRGFELCPDCVKELEVSLRQEEENQ</sequence>
<accession>A0A1I0CN12</accession>
<gene>
    <name evidence="1" type="ORF">SAMN05216521_1002147</name>
</gene>
<dbReference type="AlphaFoldDB" id="A0A1I0CN12"/>
<dbReference type="RefSeq" id="WP_081352006.1">
    <property type="nucleotide sequence ID" value="NZ_FOIO01000002.1"/>
</dbReference>